<dbReference type="Proteomes" id="UP000316331">
    <property type="component" value="Unassembled WGS sequence"/>
</dbReference>
<keyword evidence="2" id="KW-1185">Reference proteome</keyword>
<dbReference type="EMBL" id="VFPG01000001">
    <property type="protein sequence ID" value="TQM32685.1"/>
    <property type="molecule type" value="Genomic_DNA"/>
</dbReference>
<evidence type="ECO:0000313" key="2">
    <source>
        <dbReference type="Proteomes" id="UP000316331"/>
    </source>
</evidence>
<evidence type="ECO:0000313" key="1">
    <source>
        <dbReference type="EMBL" id="TQM32685.1"/>
    </source>
</evidence>
<sequence length="131" mass="14281">MDPCSVPAVLTAAVGAALEYQGGDPDQRAALRRARPLLTEEFAALADTAALVWLPVPVATWHRWQNKPPTTAVRVTADDHPPDTSTRAQRVLAVTVHPHDAPPLDLAVYAHVERDRAPSSAWRLSWLEVTP</sequence>
<name>A0A543FFN6_9NOCA</name>
<accession>A0A543FFN6</accession>
<protein>
    <submittedName>
        <fullName evidence="1">Uncharacterized protein</fullName>
    </submittedName>
</protein>
<dbReference type="AlphaFoldDB" id="A0A543FFN6"/>
<comment type="caution">
    <text evidence="1">The sequence shown here is derived from an EMBL/GenBank/DDBJ whole genome shotgun (WGS) entry which is preliminary data.</text>
</comment>
<reference evidence="1 2" key="1">
    <citation type="submission" date="2019-06" db="EMBL/GenBank/DDBJ databases">
        <title>Sequencing the genomes of 1000 actinobacteria strains.</title>
        <authorList>
            <person name="Klenk H.-P."/>
        </authorList>
    </citation>
    <scope>NUCLEOTIDE SEQUENCE [LARGE SCALE GENOMIC DNA]</scope>
    <source>
        <strain evidence="1 2">DSM 103495</strain>
    </source>
</reference>
<proteinExistence type="predicted"/>
<organism evidence="1 2">
    <name type="scientific">Nocardia bhagyanarayanae</name>
    <dbReference type="NCBI Taxonomy" id="1215925"/>
    <lineage>
        <taxon>Bacteria</taxon>
        <taxon>Bacillati</taxon>
        <taxon>Actinomycetota</taxon>
        <taxon>Actinomycetes</taxon>
        <taxon>Mycobacteriales</taxon>
        <taxon>Nocardiaceae</taxon>
        <taxon>Nocardia</taxon>
    </lineage>
</organism>
<gene>
    <name evidence="1" type="ORF">FB390_4380</name>
</gene>